<feature type="region of interest" description="Disordered" evidence="1">
    <location>
        <begin position="154"/>
        <end position="221"/>
    </location>
</feature>
<proteinExistence type="predicted"/>
<feature type="non-terminal residue" evidence="2">
    <location>
        <position position="479"/>
    </location>
</feature>
<organism evidence="2 3">
    <name type="scientific">Thlaspi arvense</name>
    <name type="common">Field penny-cress</name>
    <dbReference type="NCBI Taxonomy" id="13288"/>
    <lineage>
        <taxon>Eukaryota</taxon>
        <taxon>Viridiplantae</taxon>
        <taxon>Streptophyta</taxon>
        <taxon>Embryophyta</taxon>
        <taxon>Tracheophyta</taxon>
        <taxon>Spermatophyta</taxon>
        <taxon>Magnoliopsida</taxon>
        <taxon>eudicotyledons</taxon>
        <taxon>Gunneridae</taxon>
        <taxon>Pentapetalae</taxon>
        <taxon>rosids</taxon>
        <taxon>malvids</taxon>
        <taxon>Brassicales</taxon>
        <taxon>Brassicaceae</taxon>
        <taxon>Thlaspideae</taxon>
        <taxon>Thlaspi</taxon>
    </lineage>
</organism>
<reference evidence="2 3" key="1">
    <citation type="submission" date="2022-03" db="EMBL/GenBank/DDBJ databases">
        <authorList>
            <person name="Nunn A."/>
            <person name="Chopra R."/>
            <person name="Nunn A."/>
            <person name="Contreras Garrido A."/>
        </authorList>
    </citation>
    <scope>NUCLEOTIDE SEQUENCE [LARGE SCALE GENOMIC DNA]</scope>
</reference>
<accession>A0AAU9R820</accession>
<evidence type="ECO:0000313" key="3">
    <source>
        <dbReference type="Proteomes" id="UP000836841"/>
    </source>
</evidence>
<dbReference type="InterPro" id="IPR045026">
    <property type="entry name" value="LIMYB"/>
</dbReference>
<keyword evidence="3" id="KW-1185">Reference proteome</keyword>
<dbReference type="AlphaFoldDB" id="A0AAU9R820"/>
<dbReference type="Proteomes" id="UP000836841">
    <property type="component" value="Chromosome 1"/>
</dbReference>
<dbReference type="PANTHER" id="PTHR47584:SF17">
    <property type="entry name" value="MYB_SANT-LIKE DNA-BINDING DOMAIN PROTEIN"/>
    <property type="match status" value="1"/>
</dbReference>
<feature type="compositionally biased region" description="Basic residues" evidence="1">
    <location>
        <begin position="210"/>
        <end position="221"/>
    </location>
</feature>
<evidence type="ECO:0000256" key="1">
    <source>
        <dbReference type="SAM" id="MobiDB-lite"/>
    </source>
</evidence>
<dbReference type="PANTHER" id="PTHR47584">
    <property type="match status" value="1"/>
</dbReference>
<dbReference type="EMBL" id="OU466857">
    <property type="protein sequence ID" value="CAH2035869.1"/>
    <property type="molecule type" value="Genomic_DNA"/>
</dbReference>
<sequence length="479" mass="55826">CVWSPKNYEILLELVNDELKAKGYMIRLPDNPGKRRVEEKFYETTGIKVKWELEIKSRIDYMRKLRQYNTILTSRTGVRVNPLTGRLEMSESWWSDRIAVKFGKNGKFVRVLQSKALPFKELLDQIFGEHDLEQDDRYSPHTLRTNILQRLHHEESDDDIEVEETPEDNGSQFPMELTSDDDFPRASQSAIAATREQVRSSSSRINKSTLRARKSTTRRPNRKRINFESQVQTGFERLEESRTSLLDVLRSRHNSKATFGDAVAVLETLPVQPMRKFCWEANRLLMNDEDVRDGFMKLRNEENKIQFLENLTGVDRYGYPCDIINLRGTSSSATPSLPSMHSQMAGINTNASSSFSQRYEMFDMGSSGTTFSSLLGVIFRIAELHLRGLENLSDEEITELLLLEEDEILHTHITPLLKYYGKFFCKEPMNQKRGKGWHIIRQQIYENEKEAEAGTYMRTVRDEIAKFMWLKKRRGSHYH</sequence>
<name>A0AAU9R820_THLAR</name>
<evidence type="ECO:0000313" key="2">
    <source>
        <dbReference type="EMBL" id="CAH2035869.1"/>
    </source>
</evidence>
<protein>
    <submittedName>
        <fullName evidence="2">Uncharacterized protein</fullName>
    </submittedName>
</protein>
<feature type="compositionally biased region" description="Acidic residues" evidence="1">
    <location>
        <begin position="156"/>
        <end position="167"/>
    </location>
</feature>
<feature type="compositionally biased region" description="Polar residues" evidence="1">
    <location>
        <begin position="199"/>
        <end position="209"/>
    </location>
</feature>
<gene>
    <name evidence="2" type="ORF">TAV2_LOCUS2526</name>
</gene>